<feature type="transmembrane region" description="Helical" evidence="1">
    <location>
        <begin position="20"/>
        <end position="42"/>
    </location>
</feature>
<dbReference type="InterPro" id="IPR046341">
    <property type="entry name" value="SET_dom_sf"/>
</dbReference>
<dbReference type="AlphaFoldDB" id="A0A8J2SR37"/>
<dbReference type="Gene3D" id="2.170.270.10">
    <property type="entry name" value="SET domain"/>
    <property type="match status" value="1"/>
</dbReference>
<keyword evidence="1" id="KW-0812">Transmembrane</keyword>
<dbReference type="OrthoDB" id="308383at2759"/>
<dbReference type="EMBL" id="CAKKNE010000003">
    <property type="protein sequence ID" value="CAH0371179.1"/>
    <property type="molecule type" value="Genomic_DNA"/>
</dbReference>
<dbReference type="InterPro" id="IPR051760">
    <property type="entry name" value="KMT5A"/>
</dbReference>
<dbReference type="GO" id="GO:0005634">
    <property type="term" value="C:nucleus"/>
    <property type="evidence" value="ECO:0007669"/>
    <property type="project" value="TreeGrafter"/>
</dbReference>
<keyword evidence="1" id="KW-1133">Transmembrane helix</keyword>
<comment type="caution">
    <text evidence="3">The sequence shown here is derived from an EMBL/GenBank/DDBJ whole genome shotgun (WGS) entry which is preliminary data.</text>
</comment>
<dbReference type="SMART" id="SM00317">
    <property type="entry name" value="SET"/>
    <property type="match status" value="1"/>
</dbReference>
<dbReference type="SUPFAM" id="SSF82199">
    <property type="entry name" value="SET domain"/>
    <property type="match status" value="1"/>
</dbReference>
<feature type="domain" description="SET" evidence="2">
    <location>
        <begin position="76"/>
        <end position="200"/>
    </location>
</feature>
<dbReference type="GO" id="GO:0042799">
    <property type="term" value="F:histone H4K20 methyltransferase activity"/>
    <property type="evidence" value="ECO:0007669"/>
    <property type="project" value="TreeGrafter"/>
</dbReference>
<dbReference type="PANTHER" id="PTHR46167:SF1">
    <property type="entry name" value="N-LYSINE METHYLTRANSFERASE KMT5A"/>
    <property type="match status" value="1"/>
</dbReference>
<evidence type="ECO:0000313" key="4">
    <source>
        <dbReference type="Proteomes" id="UP000789595"/>
    </source>
</evidence>
<evidence type="ECO:0000313" key="3">
    <source>
        <dbReference type="EMBL" id="CAH0371179.1"/>
    </source>
</evidence>
<evidence type="ECO:0000259" key="2">
    <source>
        <dbReference type="PROSITE" id="PS50280"/>
    </source>
</evidence>
<dbReference type="Proteomes" id="UP000789595">
    <property type="component" value="Unassembled WGS sequence"/>
</dbReference>
<evidence type="ECO:0000256" key="1">
    <source>
        <dbReference type="SAM" id="Phobius"/>
    </source>
</evidence>
<dbReference type="InterPro" id="IPR001214">
    <property type="entry name" value="SET_dom"/>
</dbReference>
<dbReference type="PANTHER" id="PTHR46167">
    <property type="entry name" value="N-LYSINE METHYLTRANSFERASE KMT5A"/>
    <property type="match status" value="1"/>
</dbReference>
<keyword evidence="1" id="KW-0472">Membrane</keyword>
<protein>
    <recommendedName>
        <fullName evidence="2">SET domain-containing protein</fullName>
    </recommendedName>
</protein>
<keyword evidence="4" id="KW-1185">Reference proteome</keyword>
<organism evidence="3 4">
    <name type="scientific">Pelagomonas calceolata</name>
    <dbReference type="NCBI Taxonomy" id="35677"/>
    <lineage>
        <taxon>Eukaryota</taxon>
        <taxon>Sar</taxon>
        <taxon>Stramenopiles</taxon>
        <taxon>Ochrophyta</taxon>
        <taxon>Pelagophyceae</taxon>
        <taxon>Pelagomonadales</taxon>
        <taxon>Pelagomonadaceae</taxon>
        <taxon>Pelagomonas</taxon>
    </lineage>
</organism>
<dbReference type="Pfam" id="PF00856">
    <property type="entry name" value="SET"/>
    <property type="match status" value="1"/>
</dbReference>
<gene>
    <name evidence="3" type="ORF">PECAL_3P11090</name>
</gene>
<dbReference type="PROSITE" id="PS50280">
    <property type="entry name" value="SET"/>
    <property type="match status" value="1"/>
</dbReference>
<name>A0A8J2SR37_9STRA</name>
<proteinExistence type="predicted"/>
<reference evidence="3" key="1">
    <citation type="submission" date="2021-11" db="EMBL/GenBank/DDBJ databases">
        <authorList>
            <consortium name="Genoscope - CEA"/>
            <person name="William W."/>
        </authorList>
    </citation>
    <scope>NUCLEOTIDE SEQUENCE</scope>
</reference>
<sequence length="213" mass="23441">MQPLSTNRATVSPPAGADQPFIAARFACLALATVCFSAAAGLEGSKMGQPLVAALPGTLAAAALAYRAKPALALTPPLTLDDVSIKEAPGKGEGLFARRRIEKGEFVMDYLGEEMDDAAVNERYRDLIEARYLLGLRGPLGLDQTWVDAVNPEKSNLGRYINHGRPASLRKVRQRFPDRRLRFFAARDLEVGDELTFDYGDDYWLGRENELRE</sequence>
<accession>A0A8J2SR37</accession>
<dbReference type="GO" id="GO:0005700">
    <property type="term" value="C:polytene chromosome"/>
    <property type="evidence" value="ECO:0007669"/>
    <property type="project" value="TreeGrafter"/>
</dbReference>
<dbReference type="GO" id="GO:0006357">
    <property type="term" value="P:regulation of transcription by RNA polymerase II"/>
    <property type="evidence" value="ECO:0007669"/>
    <property type="project" value="TreeGrafter"/>
</dbReference>